<dbReference type="Proteomes" id="UP000250140">
    <property type="component" value="Unassembled WGS sequence"/>
</dbReference>
<keyword evidence="2" id="KW-0378">Hydrolase</keyword>
<dbReference type="InterPro" id="IPR036928">
    <property type="entry name" value="AS_sf"/>
</dbReference>
<organism evidence="4 5">
    <name type="scientific">Glonium stellatum</name>
    <dbReference type="NCBI Taxonomy" id="574774"/>
    <lineage>
        <taxon>Eukaryota</taxon>
        <taxon>Fungi</taxon>
        <taxon>Dikarya</taxon>
        <taxon>Ascomycota</taxon>
        <taxon>Pezizomycotina</taxon>
        <taxon>Dothideomycetes</taxon>
        <taxon>Pleosporomycetidae</taxon>
        <taxon>Gloniales</taxon>
        <taxon>Gloniaceae</taxon>
        <taxon>Glonium</taxon>
    </lineage>
</organism>
<feature type="non-terminal residue" evidence="4">
    <location>
        <position position="1"/>
    </location>
</feature>
<dbReference type="Gene3D" id="3.90.1300.10">
    <property type="entry name" value="Amidase signature (AS) domain"/>
    <property type="match status" value="1"/>
</dbReference>
<gene>
    <name evidence="4" type="ORF">AOQ84DRAFT_287927</name>
</gene>
<dbReference type="PANTHER" id="PTHR46072">
    <property type="entry name" value="AMIDASE-RELATED-RELATED"/>
    <property type="match status" value="1"/>
</dbReference>
<feature type="domain" description="Amidase" evidence="3">
    <location>
        <begin position="1"/>
        <end position="94"/>
    </location>
</feature>
<dbReference type="GO" id="GO:0016787">
    <property type="term" value="F:hydrolase activity"/>
    <property type="evidence" value="ECO:0007669"/>
    <property type="project" value="UniProtKB-KW"/>
</dbReference>
<dbReference type="InterPro" id="IPR023631">
    <property type="entry name" value="Amidase_dom"/>
</dbReference>
<reference evidence="4 5" key="1">
    <citation type="journal article" date="2016" name="Nat. Commun.">
        <title>Ectomycorrhizal ecology is imprinted in the genome of the dominant symbiotic fungus Cenococcum geophilum.</title>
        <authorList>
            <consortium name="DOE Joint Genome Institute"/>
            <person name="Peter M."/>
            <person name="Kohler A."/>
            <person name="Ohm R.A."/>
            <person name="Kuo A."/>
            <person name="Krutzmann J."/>
            <person name="Morin E."/>
            <person name="Arend M."/>
            <person name="Barry K.W."/>
            <person name="Binder M."/>
            <person name="Choi C."/>
            <person name="Clum A."/>
            <person name="Copeland A."/>
            <person name="Grisel N."/>
            <person name="Haridas S."/>
            <person name="Kipfer T."/>
            <person name="LaButti K."/>
            <person name="Lindquist E."/>
            <person name="Lipzen A."/>
            <person name="Maire R."/>
            <person name="Meier B."/>
            <person name="Mihaltcheva S."/>
            <person name="Molinier V."/>
            <person name="Murat C."/>
            <person name="Poggeler S."/>
            <person name="Quandt C.A."/>
            <person name="Sperisen C."/>
            <person name="Tritt A."/>
            <person name="Tisserant E."/>
            <person name="Crous P.W."/>
            <person name="Henrissat B."/>
            <person name="Nehls U."/>
            <person name="Egli S."/>
            <person name="Spatafora J.W."/>
            <person name="Grigoriev I.V."/>
            <person name="Martin F.M."/>
        </authorList>
    </citation>
    <scope>NUCLEOTIDE SEQUENCE [LARGE SCALE GENOMIC DNA]</scope>
    <source>
        <strain evidence="4 5">CBS 207.34</strain>
    </source>
</reference>
<protein>
    <submittedName>
        <fullName evidence="4">Amidase signature enzyme</fullName>
    </submittedName>
</protein>
<evidence type="ECO:0000256" key="2">
    <source>
        <dbReference type="ARBA" id="ARBA00022801"/>
    </source>
</evidence>
<evidence type="ECO:0000256" key="1">
    <source>
        <dbReference type="ARBA" id="ARBA00009199"/>
    </source>
</evidence>
<evidence type="ECO:0000313" key="4">
    <source>
        <dbReference type="EMBL" id="OCL11098.1"/>
    </source>
</evidence>
<dbReference type="PANTHER" id="PTHR46072:SF4">
    <property type="entry name" value="AMIDASE C550.07-RELATED"/>
    <property type="match status" value="1"/>
</dbReference>
<keyword evidence="5" id="KW-1185">Reference proteome</keyword>
<dbReference type="AlphaFoldDB" id="A0A8E2F702"/>
<sequence>EVDVILCPAGPGAAPQLDGARYWGYTAVWNLLDYPAVVFPVSRVDVEVDGVEAGYVPRSRVDRENFESYSPEKYAGAPISLQLVGRRYEDEKLLETLEFIQEKIGLPFAKFV</sequence>
<dbReference type="SUPFAM" id="SSF75304">
    <property type="entry name" value="Amidase signature (AS) enzymes"/>
    <property type="match status" value="1"/>
</dbReference>
<dbReference type="Pfam" id="PF01425">
    <property type="entry name" value="Amidase"/>
    <property type="match status" value="1"/>
</dbReference>
<evidence type="ECO:0000313" key="5">
    <source>
        <dbReference type="Proteomes" id="UP000250140"/>
    </source>
</evidence>
<accession>A0A8E2F702</accession>
<evidence type="ECO:0000259" key="3">
    <source>
        <dbReference type="Pfam" id="PF01425"/>
    </source>
</evidence>
<dbReference type="OrthoDB" id="3787804at2759"/>
<dbReference type="EMBL" id="KV749117">
    <property type="protein sequence ID" value="OCL11098.1"/>
    <property type="molecule type" value="Genomic_DNA"/>
</dbReference>
<proteinExistence type="inferred from homology"/>
<name>A0A8E2F702_9PEZI</name>
<comment type="similarity">
    <text evidence="1">Belongs to the amidase family.</text>
</comment>